<reference evidence="1" key="1">
    <citation type="submission" date="2014-12" db="EMBL/GenBank/DDBJ databases">
        <title>Insight into the proteome of Arion vulgaris.</title>
        <authorList>
            <person name="Aradska J."/>
            <person name="Bulat T."/>
            <person name="Smidak R."/>
            <person name="Sarate P."/>
            <person name="Gangsoo J."/>
            <person name="Sialana F."/>
            <person name="Bilban M."/>
            <person name="Lubec G."/>
        </authorList>
    </citation>
    <scope>NUCLEOTIDE SEQUENCE</scope>
    <source>
        <tissue evidence="1">Skin</tissue>
    </source>
</reference>
<protein>
    <submittedName>
        <fullName evidence="1">Uncharacterized protein</fullName>
    </submittedName>
</protein>
<dbReference type="AlphaFoldDB" id="A0A0B6YU33"/>
<feature type="non-terminal residue" evidence="1">
    <location>
        <position position="66"/>
    </location>
</feature>
<organism evidence="1">
    <name type="scientific">Arion vulgaris</name>
    <dbReference type="NCBI Taxonomy" id="1028688"/>
    <lineage>
        <taxon>Eukaryota</taxon>
        <taxon>Metazoa</taxon>
        <taxon>Spiralia</taxon>
        <taxon>Lophotrochozoa</taxon>
        <taxon>Mollusca</taxon>
        <taxon>Gastropoda</taxon>
        <taxon>Heterobranchia</taxon>
        <taxon>Euthyneura</taxon>
        <taxon>Panpulmonata</taxon>
        <taxon>Eupulmonata</taxon>
        <taxon>Stylommatophora</taxon>
        <taxon>Helicina</taxon>
        <taxon>Arionoidea</taxon>
        <taxon>Arionidae</taxon>
        <taxon>Arion</taxon>
    </lineage>
</organism>
<evidence type="ECO:0000313" key="1">
    <source>
        <dbReference type="EMBL" id="CEK59763.1"/>
    </source>
</evidence>
<gene>
    <name evidence="1" type="primary">ORF37344</name>
</gene>
<sequence length="66" mass="7440">MLQWDRALLEVHVETKNGVVLPLNKSATKFHCIQSILQQNISKVGTGKTTKKMGWLDVVAEFCQRA</sequence>
<proteinExistence type="predicted"/>
<dbReference type="EMBL" id="HACG01012898">
    <property type="protein sequence ID" value="CEK59763.1"/>
    <property type="molecule type" value="Transcribed_RNA"/>
</dbReference>
<accession>A0A0B6YU33</accession>
<name>A0A0B6YU33_9EUPU</name>